<dbReference type="InterPro" id="IPR003959">
    <property type="entry name" value="ATPase_AAA_core"/>
</dbReference>
<dbReference type="InterPro" id="IPR027417">
    <property type="entry name" value="P-loop_NTPase"/>
</dbReference>
<accession>A0A914DMZ1</accession>
<dbReference type="GO" id="GO:0016887">
    <property type="term" value="F:ATP hydrolysis activity"/>
    <property type="evidence" value="ECO:0007669"/>
    <property type="project" value="InterPro"/>
</dbReference>
<dbReference type="GO" id="GO:0005634">
    <property type="term" value="C:nucleus"/>
    <property type="evidence" value="ECO:0007669"/>
    <property type="project" value="TreeGrafter"/>
</dbReference>
<keyword evidence="3" id="KW-1185">Reference proteome</keyword>
<dbReference type="Gene3D" id="3.40.50.300">
    <property type="entry name" value="P-loop containing nucleotide triphosphate hydrolases"/>
    <property type="match status" value="1"/>
</dbReference>
<dbReference type="WBParaSite" id="ACRNAN_scaffold296.g29759.t1">
    <property type="protein sequence ID" value="ACRNAN_scaffold296.g29759.t1"/>
    <property type="gene ID" value="ACRNAN_scaffold296.g29759"/>
</dbReference>
<evidence type="ECO:0000313" key="3">
    <source>
        <dbReference type="Proteomes" id="UP000887540"/>
    </source>
</evidence>
<organism evidence="3 4">
    <name type="scientific">Acrobeloides nanus</name>
    <dbReference type="NCBI Taxonomy" id="290746"/>
    <lineage>
        <taxon>Eukaryota</taxon>
        <taxon>Metazoa</taxon>
        <taxon>Ecdysozoa</taxon>
        <taxon>Nematoda</taxon>
        <taxon>Chromadorea</taxon>
        <taxon>Rhabditida</taxon>
        <taxon>Tylenchina</taxon>
        <taxon>Cephalobomorpha</taxon>
        <taxon>Cephaloboidea</taxon>
        <taxon>Cephalobidae</taxon>
        <taxon>Acrobeloides</taxon>
    </lineage>
</organism>
<evidence type="ECO:0000313" key="4">
    <source>
        <dbReference type="WBParaSite" id="ACRNAN_scaffold296.g29759.t1"/>
    </source>
</evidence>
<feature type="region of interest" description="Disordered" evidence="1">
    <location>
        <begin position="1"/>
        <end position="21"/>
    </location>
</feature>
<name>A0A914DMZ1_9BILA</name>
<dbReference type="Pfam" id="PF00004">
    <property type="entry name" value="AAA"/>
    <property type="match status" value="1"/>
</dbReference>
<sequence>MDKPSPSGDNQQPIIKKKRRITAFNPNSFLSAASGDNIAARLDQVSRGRRTAKVPKIVSNSITKGLNSILKRRSSSRRRSQSWVRRISRKYKILEVQPRRRKVRVNSKKNKLHSITPLTGKPEGFARMPDYYVKLPDDGKPRRINFKMPDLNWPVENSEEISKKPARFIEDAHAKQYISVWSSEERQWYESARKKRDSHENIASISWAEAFRPLTSQEFLCNTRQFSNLRGWFESWRKRIAAKQEAAKNEKSVKPKKKRRKKVTSSDEEDDDIDEWKNTEREELPNPYIIHGACGTGKTSLVYCIAELLGFQVVEWSTGERRNGKTLSRKLSGLIESHNFSRQSMDGANIKAMFAAINAKANVPLLKTRSKKQMKEYSMLLLDDCDIIYAKDDGFWSTLKSFSEESKVPIVLTCTDYNRCKVELERFEFENTHTEHLNRCEVQIASKYLRATLFGWSSAYLEKKYIYNLLQANKCDLRKTINELQYSVLSGNLELSPKPLPSRELPDKSFFSTSGSQDLFADSQVAKVENLTLSPDQNSEFSLIVDLPKKPVTWRATIYEDLNFVPQFTLSELPPRGVEDTSPLYSMLKEFVEEHRDTKIVHLSNQTVHEAIKDARLRSVGQRKIYAWRDVGLDYLPCLSAIHEAFRNRPKYMNQRRMQHPFDVVDTRRGTMIDATGNLKLSISTYPFPVDEQGLKVE</sequence>
<feature type="compositionally biased region" description="Basic residues" evidence="1">
    <location>
        <begin position="254"/>
        <end position="263"/>
    </location>
</feature>
<reference evidence="4" key="1">
    <citation type="submission" date="2022-11" db="UniProtKB">
        <authorList>
            <consortium name="WormBaseParasite"/>
        </authorList>
    </citation>
    <scope>IDENTIFICATION</scope>
</reference>
<dbReference type="GO" id="GO:0003677">
    <property type="term" value="F:DNA binding"/>
    <property type="evidence" value="ECO:0007669"/>
    <property type="project" value="TreeGrafter"/>
</dbReference>
<feature type="region of interest" description="Disordered" evidence="1">
    <location>
        <begin position="244"/>
        <end position="278"/>
    </location>
</feature>
<dbReference type="AlphaFoldDB" id="A0A914DMZ1"/>
<feature type="domain" description="ATPase AAA-type core" evidence="2">
    <location>
        <begin position="289"/>
        <end position="428"/>
    </location>
</feature>
<proteinExistence type="predicted"/>
<dbReference type="SUPFAM" id="SSF52540">
    <property type="entry name" value="P-loop containing nucleoside triphosphate hydrolases"/>
    <property type="match status" value="1"/>
</dbReference>
<dbReference type="PANTHER" id="PTHR23389">
    <property type="entry name" value="CHROMOSOME TRANSMISSION FIDELITY FACTOR 18"/>
    <property type="match status" value="1"/>
</dbReference>
<dbReference type="Proteomes" id="UP000887540">
    <property type="component" value="Unplaced"/>
</dbReference>
<dbReference type="GO" id="GO:0005524">
    <property type="term" value="F:ATP binding"/>
    <property type="evidence" value="ECO:0007669"/>
    <property type="project" value="InterPro"/>
</dbReference>
<evidence type="ECO:0000259" key="2">
    <source>
        <dbReference type="Pfam" id="PF00004"/>
    </source>
</evidence>
<dbReference type="PANTHER" id="PTHR23389:SF21">
    <property type="entry name" value="ATPASE FAMILY AAA DOMAIN-CONTAINING PROTEIN 5"/>
    <property type="match status" value="1"/>
</dbReference>
<evidence type="ECO:0000256" key="1">
    <source>
        <dbReference type="SAM" id="MobiDB-lite"/>
    </source>
</evidence>
<protein>
    <submittedName>
        <fullName evidence="4">ATPase AAA-type core domain-containing protein</fullName>
    </submittedName>
</protein>